<dbReference type="PANTHER" id="PTHR11403:SF10">
    <property type="entry name" value="CYTOCHROME C OXIDASE"/>
    <property type="match status" value="1"/>
</dbReference>
<keyword evidence="10" id="KW-1185">Reference proteome</keyword>
<evidence type="ECO:0000256" key="1">
    <source>
        <dbReference type="ARBA" id="ARBA00004141"/>
    </source>
</evidence>
<evidence type="ECO:0000313" key="9">
    <source>
        <dbReference type="EMBL" id="ARN80529.1"/>
    </source>
</evidence>
<feature type="transmembrane region" description="Helical" evidence="7">
    <location>
        <begin position="56"/>
        <end position="78"/>
    </location>
</feature>
<dbReference type="KEGG" id="mbry:B1812_05010"/>
<reference evidence="9 10" key="1">
    <citation type="submission" date="2017-02" db="EMBL/GenBank/DDBJ databases">
        <authorList>
            <person name="Peterson S.W."/>
        </authorList>
    </citation>
    <scope>NUCLEOTIDE SEQUENCE [LARGE SCALE GENOMIC DNA]</scope>
    <source>
        <strain evidence="9 10">S285</strain>
    </source>
</reference>
<feature type="transmembrane region" description="Helical" evidence="7">
    <location>
        <begin position="90"/>
        <end position="111"/>
    </location>
</feature>
<dbReference type="PROSITE" id="PS50253">
    <property type="entry name" value="COX3"/>
    <property type="match status" value="1"/>
</dbReference>
<dbReference type="GO" id="GO:0005886">
    <property type="term" value="C:plasma membrane"/>
    <property type="evidence" value="ECO:0007669"/>
    <property type="project" value="UniProtKB-SubCell"/>
</dbReference>
<feature type="domain" description="Heme-copper oxidase subunit III family profile" evidence="8">
    <location>
        <begin position="1"/>
        <end position="228"/>
    </location>
</feature>
<feature type="transmembrane region" description="Helical" evidence="7">
    <location>
        <begin position="207"/>
        <end position="225"/>
    </location>
</feature>
<evidence type="ECO:0000259" key="8">
    <source>
        <dbReference type="PROSITE" id="PS50253"/>
    </source>
</evidence>
<organism evidence="9 10">
    <name type="scientific">Methylocystis bryophila</name>
    <dbReference type="NCBI Taxonomy" id="655015"/>
    <lineage>
        <taxon>Bacteria</taxon>
        <taxon>Pseudomonadati</taxon>
        <taxon>Pseudomonadota</taxon>
        <taxon>Alphaproteobacteria</taxon>
        <taxon>Hyphomicrobiales</taxon>
        <taxon>Methylocystaceae</taxon>
        <taxon>Methylocystis</taxon>
    </lineage>
</organism>
<feature type="transmembrane region" description="Helical" evidence="7">
    <location>
        <begin position="123"/>
        <end position="143"/>
    </location>
</feature>
<evidence type="ECO:0000313" key="10">
    <source>
        <dbReference type="Proteomes" id="UP000193978"/>
    </source>
</evidence>
<keyword evidence="4 7" id="KW-1133">Transmembrane helix</keyword>
<dbReference type="AlphaFoldDB" id="A0A1W6MSR1"/>
<dbReference type="CDD" id="cd02865">
    <property type="entry name" value="Heme_Cu_Oxidase_III_2"/>
    <property type="match status" value="1"/>
</dbReference>
<evidence type="ECO:0000256" key="6">
    <source>
        <dbReference type="RuleBase" id="RU003376"/>
    </source>
</evidence>
<dbReference type="PANTHER" id="PTHR11403">
    <property type="entry name" value="CYTOCHROME C OXIDASE SUBUNIT III"/>
    <property type="match status" value="1"/>
</dbReference>
<dbReference type="InterPro" id="IPR035973">
    <property type="entry name" value="Cyt_c_oxidase_su3-like_sf"/>
</dbReference>
<comment type="subcellular location">
    <subcellularLocation>
        <location evidence="6">Cell membrane</location>
        <topology evidence="6">Multi-pass membrane protein</topology>
    </subcellularLocation>
    <subcellularLocation>
        <location evidence="1">Membrane</location>
        <topology evidence="1">Multi-pass membrane protein</topology>
    </subcellularLocation>
</comment>
<evidence type="ECO:0000256" key="3">
    <source>
        <dbReference type="ARBA" id="ARBA00022692"/>
    </source>
</evidence>
<evidence type="ECO:0000256" key="2">
    <source>
        <dbReference type="ARBA" id="ARBA00010581"/>
    </source>
</evidence>
<keyword evidence="5 7" id="KW-0472">Membrane</keyword>
<feature type="transmembrane region" description="Helical" evidence="7">
    <location>
        <begin position="163"/>
        <end position="187"/>
    </location>
</feature>
<dbReference type="Proteomes" id="UP000193978">
    <property type="component" value="Chromosome"/>
</dbReference>
<keyword evidence="3 6" id="KW-0812">Transmembrane</keyword>
<accession>A0A1W6MSR1</accession>
<dbReference type="GO" id="GO:0004129">
    <property type="term" value="F:cytochrome-c oxidase activity"/>
    <property type="evidence" value="ECO:0007669"/>
    <property type="project" value="InterPro"/>
</dbReference>
<dbReference type="STRING" id="655015.B1812_05010"/>
<sequence length="239" mass="26517">MSVMGLFFLFIASVVVLWLRREGVMSANWLEEGEAVGVSRPSRRVDLVPPVPAAKVGLAVFLAVALCIFSLLTAAYFMRMDSPDWQNPPLPRILWLNTAFLIASSVALQWAHSVAERDDVGRLRALLKIAAATSGCFLLGQLWAWRELIADHYFVASNAANAFFYLLTAVHGLHLAGGLVALARTMHRAWRPVDWAALKTSVELCTIYWHFLLAVWLLMFAMLAGEMNGFGALCRRVLS</sequence>
<dbReference type="GO" id="GO:0019646">
    <property type="term" value="P:aerobic electron transport chain"/>
    <property type="evidence" value="ECO:0007669"/>
    <property type="project" value="InterPro"/>
</dbReference>
<dbReference type="SUPFAM" id="SSF81452">
    <property type="entry name" value="Cytochrome c oxidase subunit III-like"/>
    <property type="match status" value="1"/>
</dbReference>
<dbReference type="InterPro" id="IPR024791">
    <property type="entry name" value="Cyt_c/ubiquinol_Oxase_su3"/>
</dbReference>
<dbReference type="Gene3D" id="1.20.120.80">
    <property type="entry name" value="Cytochrome c oxidase, subunit III, four-helix bundle"/>
    <property type="match status" value="1"/>
</dbReference>
<gene>
    <name evidence="9" type="ORF">B1812_05010</name>
</gene>
<proteinExistence type="inferred from homology"/>
<comment type="similarity">
    <text evidence="2 6">Belongs to the cytochrome c oxidase subunit 3 family.</text>
</comment>
<dbReference type="InterPro" id="IPR013833">
    <property type="entry name" value="Cyt_c_oxidase_su3_a-hlx"/>
</dbReference>
<dbReference type="Pfam" id="PF00510">
    <property type="entry name" value="COX3"/>
    <property type="match status" value="1"/>
</dbReference>
<protein>
    <submittedName>
        <fullName evidence="9">Cytochrome c oxidase subunit III</fullName>
    </submittedName>
</protein>
<evidence type="ECO:0000256" key="5">
    <source>
        <dbReference type="ARBA" id="ARBA00023136"/>
    </source>
</evidence>
<evidence type="ECO:0000256" key="4">
    <source>
        <dbReference type="ARBA" id="ARBA00022989"/>
    </source>
</evidence>
<dbReference type="InterPro" id="IPR000298">
    <property type="entry name" value="Cyt_c_oxidase-like_su3"/>
</dbReference>
<dbReference type="EMBL" id="CP019948">
    <property type="protein sequence ID" value="ARN80529.1"/>
    <property type="molecule type" value="Genomic_DNA"/>
</dbReference>
<dbReference type="RefSeq" id="WP_085770599.1">
    <property type="nucleotide sequence ID" value="NZ_AP027149.1"/>
</dbReference>
<dbReference type="OrthoDB" id="9808200at2"/>
<evidence type="ECO:0000256" key="7">
    <source>
        <dbReference type="SAM" id="Phobius"/>
    </source>
</evidence>
<name>A0A1W6MSR1_9HYPH</name>